<keyword evidence="2" id="KW-1185">Reference proteome</keyword>
<organism evidence="1 2">
    <name type="scientific">Potamilus streckersoni</name>
    <dbReference type="NCBI Taxonomy" id="2493646"/>
    <lineage>
        <taxon>Eukaryota</taxon>
        <taxon>Metazoa</taxon>
        <taxon>Spiralia</taxon>
        <taxon>Lophotrochozoa</taxon>
        <taxon>Mollusca</taxon>
        <taxon>Bivalvia</taxon>
        <taxon>Autobranchia</taxon>
        <taxon>Heteroconchia</taxon>
        <taxon>Palaeoheterodonta</taxon>
        <taxon>Unionida</taxon>
        <taxon>Unionoidea</taxon>
        <taxon>Unionidae</taxon>
        <taxon>Ambleminae</taxon>
        <taxon>Lampsilini</taxon>
        <taxon>Potamilus</taxon>
    </lineage>
</organism>
<reference evidence="1" key="1">
    <citation type="journal article" date="2021" name="Genome Biol. Evol.">
        <title>A High-Quality Reference Genome for a Parasitic Bivalve with Doubly Uniparental Inheritance (Bivalvia: Unionida).</title>
        <authorList>
            <person name="Smith C.H."/>
        </authorList>
    </citation>
    <scope>NUCLEOTIDE SEQUENCE</scope>
    <source>
        <strain evidence="1">CHS0354</strain>
    </source>
</reference>
<comment type="caution">
    <text evidence="1">The sequence shown here is derived from an EMBL/GenBank/DDBJ whole genome shotgun (WGS) entry which is preliminary data.</text>
</comment>
<proteinExistence type="predicted"/>
<gene>
    <name evidence="1" type="ORF">CHS0354_016686</name>
</gene>
<dbReference type="SUPFAM" id="SSF52266">
    <property type="entry name" value="SGNH hydrolase"/>
    <property type="match status" value="1"/>
</dbReference>
<dbReference type="Proteomes" id="UP001195483">
    <property type="component" value="Unassembled WGS sequence"/>
</dbReference>
<dbReference type="AlphaFoldDB" id="A0AAE0THM7"/>
<dbReference type="EMBL" id="JAEAOA010001024">
    <property type="protein sequence ID" value="KAK3610497.1"/>
    <property type="molecule type" value="Genomic_DNA"/>
</dbReference>
<name>A0AAE0THM7_9BIVA</name>
<evidence type="ECO:0000313" key="2">
    <source>
        <dbReference type="Proteomes" id="UP001195483"/>
    </source>
</evidence>
<reference evidence="1" key="3">
    <citation type="submission" date="2023-05" db="EMBL/GenBank/DDBJ databases">
        <authorList>
            <person name="Smith C.H."/>
        </authorList>
    </citation>
    <scope>NUCLEOTIDE SEQUENCE</scope>
    <source>
        <strain evidence="1">CHS0354</strain>
        <tissue evidence="1">Mantle</tissue>
    </source>
</reference>
<accession>A0AAE0THM7</accession>
<protein>
    <submittedName>
        <fullName evidence="1">Uncharacterized protein</fullName>
    </submittedName>
</protein>
<sequence length="137" mass="15908">MKLHLFMVKWHKCCFWDIASLPIWQIFAKELTKDIRINITGVKTQFRGFPCATTDTILRLVEKPLASSIKYVYLQIGENDLLNDFCNSIADKMHRICNILLQKCIRKVLVGAGLPCKKSRGIIINEYHAKKRMLNKK</sequence>
<evidence type="ECO:0000313" key="1">
    <source>
        <dbReference type="EMBL" id="KAK3610497.1"/>
    </source>
</evidence>
<reference evidence="1" key="2">
    <citation type="journal article" date="2021" name="Genome Biol. Evol.">
        <title>Developing a high-quality reference genome for a parasitic bivalve with doubly uniparental inheritance (Bivalvia: Unionida).</title>
        <authorList>
            <person name="Smith C.H."/>
        </authorList>
    </citation>
    <scope>NUCLEOTIDE SEQUENCE</scope>
    <source>
        <strain evidence="1">CHS0354</strain>
        <tissue evidence="1">Mantle</tissue>
    </source>
</reference>